<feature type="domain" description="RlpA-like protein double-psi beta-barrel" evidence="5">
    <location>
        <begin position="98"/>
        <end position="185"/>
    </location>
</feature>
<dbReference type="PANTHER" id="PTHR34183:SF1">
    <property type="entry name" value="ENDOLYTIC PEPTIDOGLYCAN TRANSGLYCOSYLASE RLPA"/>
    <property type="match status" value="1"/>
</dbReference>
<keyword evidence="1 3" id="KW-0456">Lyase</keyword>
<evidence type="ECO:0000256" key="4">
    <source>
        <dbReference type="RuleBase" id="RU003495"/>
    </source>
</evidence>
<dbReference type="SUPFAM" id="SSF50685">
    <property type="entry name" value="Barwin-like endoglucanases"/>
    <property type="match status" value="1"/>
</dbReference>
<accession>A0A7V7PRX1</accession>
<keyword evidence="3" id="KW-0732">Signal</keyword>
<dbReference type="NCBIfam" id="TIGR00413">
    <property type="entry name" value="rlpA"/>
    <property type="match status" value="1"/>
</dbReference>
<keyword evidence="7" id="KW-1185">Reference proteome</keyword>
<comment type="similarity">
    <text evidence="3 4">Belongs to the RlpA family.</text>
</comment>
<name>A0A7V7PRX1_9HYPH</name>
<comment type="function">
    <text evidence="3">Lytic transglycosylase with a strong preference for naked glycan strands that lack stem peptides.</text>
</comment>
<organism evidence="6 7">
    <name type="scientific">Plantimonas leprariae</name>
    <dbReference type="NCBI Taxonomy" id="2615207"/>
    <lineage>
        <taxon>Bacteria</taxon>
        <taxon>Pseudomonadati</taxon>
        <taxon>Pseudomonadota</taxon>
        <taxon>Alphaproteobacteria</taxon>
        <taxon>Hyphomicrobiales</taxon>
        <taxon>Aurantimonadaceae</taxon>
        <taxon>Plantimonas</taxon>
    </lineage>
</organism>
<dbReference type="Gene3D" id="2.40.40.10">
    <property type="entry name" value="RlpA-like domain"/>
    <property type="match status" value="1"/>
</dbReference>
<dbReference type="Pfam" id="PF03330">
    <property type="entry name" value="DPBB_1"/>
    <property type="match status" value="1"/>
</dbReference>
<comment type="caution">
    <text evidence="6">The sequence shown here is derived from an EMBL/GenBank/DDBJ whole genome shotgun (WGS) entry which is preliminary data.</text>
</comment>
<dbReference type="InterPro" id="IPR009009">
    <property type="entry name" value="RlpA-like_DPBB"/>
</dbReference>
<dbReference type="CDD" id="cd22268">
    <property type="entry name" value="DPBB_RlpA-like"/>
    <property type="match status" value="1"/>
</dbReference>
<keyword evidence="2 3" id="KW-0961">Cell wall biogenesis/degradation</keyword>
<evidence type="ECO:0000256" key="1">
    <source>
        <dbReference type="ARBA" id="ARBA00023239"/>
    </source>
</evidence>
<sequence precursor="true">MQTTGAALRRKSVVTFGLLAVVSLAGCQAEPAGHAKADRIKSDPNERFTEAKYGVKASPRVTDLRRVPKGGGRDQVGRPYKVAGKWYYPKEQPGYSKVGNASWYGASFHGRLTANGEVYDMFGLSAAHPTFPLPSYARVTNMDTGANVVVRVNDRGPYVSDRMMDLSSEAAELLGYKTNGTAKVKLDYIGRAPLEGDDTAMLMASFHPGNVAPSVNDGLPSGVMLAMNETAPRGDRVFGRAQPSSALPGVRPVPGAASGQTTIDSIIQGSQGVPTPATKPHRFDPSNLIVASYAPAVAKPTNGAAGAIGSMLGARETTQRIEIGVLGDPATLAAVRAVADKYGRLVADPDGKATSYVLETAASVDVDVVLREAWQAGAGDAFVLRD</sequence>
<dbReference type="EC" id="4.2.2.-" evidence="3"/>
<dbReference type="InterPro" id="IPR036908">
    <property type="entry name" value="RlpA-like_sf"/>
</dbReference>
<dbReference type="InterPro" id="IPR034718">
    <property type="entry name" value="RlpA"/>
</dbReference>
<dbReference type="HAMAP" id="MF_02071">
    <property type="entry name" value="RlpA"/>
    <property type="match status" value="1"/>
</dbReference>
<dbReference type="GO" id="GO:0000270">
    <property type="term" value="P:peptidoglycan metabolic process"/>
    <property type="evidence" value="ECO:0007669"/>
    <property type="project" value="UniProtKB-UniRule"/>
</dbReference>
<dbReference type="EMBL" id="VZDO01000002">
    <property type="protein sequence ID" value="KAB0681750.1"/>
    <property type="molecule type" value="Genomic_DNA"/>
</dbReference>
<reference evidence="6 7" key="1">
    <citation type="submission" date="2019-09" db="EMBL/GenBank/DDBJ databases">
        <title>YIM 132180 draft genome.</title>
        <authorList>
            <person name="Zhang K."/>
        </authorList>
    </citation>
    <scope>NUCLEOTIDE SEQUENCE [LARGE SCALE GENOMIC DNA]</scope>
    <source>
        <strain evidence="6 7">YIM 132180</strain>
    </source>
</reference>
<feature type="signal peptide" evidence="3">
    <location>
        <begin position="1"/>
        <end position="25"/>
    </location>
</feature>
<evidence type="ECO:0000256" key="2">
    <source>
        <dbReference type="ARBA" id="ARBA00023316"/>
    </source>
</evidence>
<dbReference type="PANTHER" id="PTHR34183">
    <property type="entry name" value="ENDOLYTIC PEPTIDOGLYCAN TRANSGLYCOSYLASE RLPA"/>
    <property type="match status" value="1"/>
</dbReference>
<gene>
    <name evidence="3" type="primary">rlpA</name>
    <name evidence="6" type="ORF">F6X38_02690</name>
</gene>
<dbReference type="GO" id="GO:0071555">
    <property type="term" value="P:cell wall organization"/>
    <property type="evidence" value="ECO:0007669"/>
    <property type="project" value="UniProtKB-KW"/>
</dbReference>
<dbReference type="GO" id="GO:0009279">
    <property type="term" value="C:cell outer membrane"/>
    <property type="evidence" value="ECO:0007669"/>
    <property type="project" value="TreeGrafter"/>
</dbReference>
<dbReference type="AlphaFoldDB" id="A0A7V7PRX1"/>
<dbReference type="Proteomes" id="UP000432089">
    <property type="component" value="Unassembled WGS sequence"/>
</dbReference>
<dbReference type="InterPro" id="IPR012997">
    <property type="entry name" value="RplA"/>
</dbReference>
<evidence type="ECO:0000259" key="5">
    <source>
        <dbReference type="Pfam" id="PF03330"/>
    </source>
</evidence>
<feature type="chain" id="PRO_5031644597" description="Endolytic peptidoglycan transglycosylase RlpA" evidence="3">
    <location>
        <begin position="26"/>
        <end position="386"/>
    </location>
</feature>
<protein>
    <recommendedName>
        <fullName evidence="3">Endolytic peptidoglycan transglycosylase RlpA</fullName>
        <ecNumber evidence="3">4.2.2.-</ecNumber>
    </recommendedName>
</protein>
<proteinExistence type="inferred from homology"/>
<evidence type="ECO:0000313" key="7">
    <source>
        <dbReference type="Proteomes" id="UP000432089"/>
    </source>
</evidence>
<dbReference type="GO" id="GO:0008932">
    <property type="term" value="F:lytic endotransglycosylase activity"/>
    <property type="evidence" value="ECO:0007669"/>
    <property type="project" value="UniProtKB-UniRule"/>
</dbReference>
<evidence type="ECO:0000313" key="6">
    <source>
        <dbReference type="EMBL" id="KAB0681750.1"/>
    </source>
</evidence>
<evidence type="ECO:0000256" key="3">
    <source>
        <dbReference type="HAMAP-Rule" id="MF_02071"/>
    </source>
</evidence>